<evidence type="ECO:0000259" key="2">
    <source>
        <dbReference type="PROSITE" id="PS50006"/>
    </source>
</evidence>
<reference evidence="3 4" key="1">
    <citation type="submission" date="2019-11" db="EMBL/GenBank/DDBJ databases">
        <title>Draft genome sequences of five Paenibacillus species of dairy origin.</title>
        <authorList>
            <person name="Olajide A.M."/>
            <person name="Chen S."/>
            <person name="Lapointe G."/>
        </authorList>
    </citation>
    <scope>NUCLEOTIDE SEQUENCE [LARGE SCALE GENOMIC DNA]</scope>
    <source>
        <strain evidence="3 4">12CR55</strain>
    </source>
</reference>
<dbReference type="OrthoDB" id="2473431at2"/>
<keyword evidence="1" id="KW-1133">Transmembrane helix</keyword>
<name>A0A7X2YYL8_9BACL</name>
<feature type="domain" description="FHA" evidence="2">
    <location>
        <begin position="93"/>
        <end position="144"/>
    </location>
</feature>
<gene>
    <name evidence="3" type="ORF">GNP95_04975</name>
</gene>
<evidence type="ECO:0000313" key="3">
    <source>
        <dbReference type="EMBL" id="MUG44349.1"/>
    </source>
</evidence>
<dbReference type="AlphaFoldDB" id="A0A7X2YYL8"/>
<evidence type="ECO:0000313" key="4">
    <source>
        <dbReference type="Proteomes" id="UP000447876"/>
    </source>
</evidence>
<feature type="transmembrane region" description="Helical" evidence="1">
    <location>
        <begin position="12"/>
        <end position="29"/>
    </location>
</feature>
<keyword evidence="1" id="KW-0812">Transmembrane</keyword>
<sequence length="179" mass="19715">MKPENHKWITLIDLLLYVILAGTVLYALLRPLHYTWQMSIVAGAAVIASVVIWTGGRPHAKPSLAREAVTKIVLLDDDGERVKEWYVKGETSVLIGKNTQSGEVDIDLSDSEYASLVSSEHAVLNRVGDQWFIEDAESHSGTGIRKAGRSDAKRLIVEEPVEIGPGDLIFIANTRLLVK</sequence>
<dbReference type="RefSeq" id="WP_155609742.1">
    <property type="nucleotide sequence ID" value="NZ_WNZW01000001.1"/>
</dbReference>
<dbReference type="SUPFAM" id="SSF49879">
    <property type="entry name" value="SMAD/FHA domain"/>
    <property type="match status" value="1"/>
</dbReference>
<protein>
    <submittedName>
        <fullName evidence="3">FHA domain-containing protein</fullName>
    </submittedName>
</protein>
<proteinExistence type="predicted"/>
<feature type="transmembrane region" description="Helical" evidence="1">
    <location>
        <begin position="35"/>
        <end position="56"/>
    </location>
</feature>
<comment type="caution">
    <text evidence="3">The sequence shown here is derived from an EMBL/GenBank/DDBJ whole genome shotgun (WGS) entry which is preliminary data.</text>
</comment>
<dbReference type="Gene3D" id="2.60.200.20">
    <property type="match status" value="1"/>
</dbReference>
<evidence type="ECO:0000256" key="1">
    <source>
        <dbReference type="SAM" id="Phobius"/>
    </source>
</evidence>
<dbReference type="EMBL" id="WNZW01000001">
    <property type="protein sequence ID" value="MUG44349.1"/>
    <property type="molecule type" value="Genomic_DNA"/>
</dbReference>
<dbReference type="InterPro" id="IPR008984">
    <property type="entry name" value="SMAD_FHA_dom_sf"/>
</dbReference>
<keyword evidence="1" id="KW-0472">Membrane</keyword>
<accession>A0A7X2YYL8</accession>
<dbReference type="CDD" id="cd00060">
    <property type="entry name" value="FHA"/>
    <property type="match status" value="1"/>
</dbReference>
<dbReference type="Proteomes" id="UP000447876">
    <property type="component" value="Unassembled WGS sequence"/>
</dbReference>
<dbReference type="Pfam" id="PF00498">
    <property type="entry name" value="FHA"/>
    <property type="match status" value="1"/>
</dbReference>
<dbReference type="PROSITE" id="PS50006">
    <property type="entry name" value="FHA_DOMAIN"/>
    <property type="match status" value="1"/>
</dbReference>
<dbReference type="InterPro" id="IPR000253">
    <property type="entry name" value="FHA_dom"/>
</dbReference>
<organism evidence="3 4">
    <name type="scientific">Paenibacillus woosongensis</name>
    <dbReference type="NCBI Taxonomy" id="307580"/>
    <lineage>
        <taxon>Bacteria</taxon>
        <taxon>Bacillati</taxon>
        <taxon>Bacillota</taxon>
        <taxon>Bacilli</taxon>
        <taxon>Bacillales</taxon>
        <taxon>Paenibacillaceae</taxon>
        <taxon>Paenibacillus</taxon>
    </lineage>
</organism>